<evidence type="ECO:0000313" key="3">
    <source>
        <dbReference type="Proteomes" id="UP000438429"/>
    </source>
</evidence>
<name>A0A6A4S4F2_SCOMX</name>
<protein>
    <submittedName>
        <fullName evidence="2">Uncharacterized protein</fullName>
    </submittedName>
</protein>
<gene>
    <name evidence="2" type="ORF">F2P81_020959</name>
</gene>
<evidence type="ECO:0000256" key="1">
    <source>
        <dbReference type="SAM" id="MobiDB-lite"/>
    </source>
</evidence>
<comment type="caution">
    <text evidence="2">The sequence shown here is derived from an EMBL/GenBank/DDBJ whole genome shotgun (WGS) entry which is preliminary data.</text>
</comment>
<accession>A0A6A4S4F2</accession>
<dbReference type="AlphaFoldDB" id="A0A6A4S4F2"/>
<organism evidence="2 3">
    <name type="scientific">Scophthalmus maximus</name>
    <name type="common">Turbot</name>
    <name type="synonym">Psetta maxima</name>
    <dbReference type="NCBI Taxonomy" id="52904"/>
    <lineage>
        <taxon>Eukaryota</taxon>
        <taxon>Metazoa</taxon>
        <taxon>Chordata</taxon>
        <taxon>Craniata</taxon>
        <taxon>Vertebrata</taxon>
        <taxon>Euteleostomi</taxon>
        <taxon>Actinopterygii</taxon>
        <taxon>Neopterygii</taxon>
        <taxon>Teleostei</taxon>
        <taxon>Neoteleostei</taxon>
        <taxon>Acanthomorphata</taxon>
        <taxon>Carangaria</taxon>
        <taxon>Pleuronectiformes</taxon>
        <taxon>Pleuronectoidei</taxon>
        <taxon>Scophthalmidae</taxon>
        <taxon>Scophthalmus</taxon>
    </lineage>
</organism>
<dbReference type="EMBL" id="VEVO01000019">
    <property type="protein sequence ID" value="KAF0026222.1"/>
    <property type="molecule type" value="Genomic_DNA"/>
</dbReference>
<feature type="region of interest" description="Disordered" evidence="1">
    <location>
        <begin position="71"/>
        <end position="100"/>
    </location>
</feature>
<sequence>MKRREEEEKGGCTVVQSKSSWEQQVRLQRRLFIGAQCGADTCGGEQVDTGLIHKQSVEQPVVVSAPRLADSCRGQRTPLHPRPRPDRITSPRARRRPGRFHFPRYTLIKVTHSLKPLHSSD</sequence>
<evidence type="ECO:0000313" key="2">
    <source>
        <dbReference type="EMBL" id="KAF0026222.1"/>
    </source>
</evidence>
<dbReference type="Proteomes" id="UP000438429">
    <property type="component" value="Unassembled WGS sequence"/>
</dbReference>
<reference evidence="2 3" key="1">
    <citation type="submission" date="2019-06" db="EMBL/GenBank/DDBJ databases">
        <title>Draft genomes of female and male turbot (Scophthalmus maximus).</title>
        <authorList>
            <person name="Xu H."/>
            <person name="Xu X.-W."/>
            <person name="Shao C."/>
            <person name="Chen S."/>
        </authorList>
    </citation>
    <scope>NUCLEOTIDE SEQUENCE [LARGE SCALE GENOMIC DNA]</scope>
    <source>
        <strain evidence="2">Ysfricsl-2016a</strain>
        <tissue evidence="2">Blood</tissue>
    </source>
</reference>
<proteinExistence type="predicted"/>